<protein>
    <submittedName>
        <fullName evidence="7">Uncharacterized protein</fullName>
    </submittedName>
</protein>
<dbReference type="EMBL" id="OU900098">
    <property type="protein sequence ID" value="CAG9862088.1"/>
    <property type="molecule type" value="Genomic_DNA"/>
</dbReference>
<feature type="domain" description="POPLD" evidence="5">
    <location>
        <begin position="457"/>
        <end position="546"/>
    </location>
</feature>
<reference evidence="7" key="1">
    <citation type="submission" date="2022-01" db="EMBL/GenBank/DDBJ databases">
        <authorList>
            <person name="King R."/>
        </authorList>
    </citation>
    <scope>NUCLEOTIDE SEQUENCE</scope>
</reference>
<proteinExistence type="predicted"/>
<comment type="subcellular location">
    <subcellularLocation>
        <location evidence="1">Nucleus</location>
    </subcellularLocation>
</comment>
<evidence type="ECO:0000256" key="1">
    <source>
        <dbReference type="ARBA" id="ARBA00004123"/>
    </source>
</evidence>
<dbReference type="AlphaFoldDB" id="A0A9N9TNG2"/>
<name>A0A9N9TNG2_PHYSR</name>
<dbReference type="Pfam" id="PF22770">
    <property type="entry name" value="POP1_C"/>
    <property type="match status" value="1"/>
</dbReference>
<accession>A0A9N9TNG2</accession>
<dbReference type="Proteomes" id="UP001153712">
    <property type="component" value="Chromosome 5"/>
</dbReference>
<dbReference type="GO" id="GO:0000172">
    <property type="term" value="C:ribonuclease MRP complex"/>
    <property type="evidence" value="ECO:0007669"/>
    <property type="project" value="InterPro"/>
</dbReference>
<dbReference type="OrthoDB" id="442863at2759"/>
<feature type="domain" description="Pop1 N-terminal" evidence="4">
    <location>
        <begin position="27"/>
        <end position="100"/>
    </location>
</feature>
<feature type="domain" description="Pop1 N-terminal" evidence="4">
    <location>
        <begin position="109"/>
        <end position="175"/>
    </location>
</feature>
<evidence type="ECO:0000313" key="8">
    <source>
        <dbReference type="Proteomes" id="UP001153712"/>
    </source>
</evidence>
<dbReference type="InterPro" id="IPR039182">
    <property type="entry name" value="Pop1"/>
</dbReference>
<evidence type="ECO:0000259" key="4">
    <source>
        <dbReference type="Pfam" id="PF06978"/>
    </source>
</evidence>
<dbReference type="GO" id="GO:0001682">
    <property type="term" value="P:tRNA 5'-leader removal"/>
    <property type="evidence" value="ECO:0007669"/>
    <property type="project" value="InterPro"/>
</dbReference>
<dbReference type="InterPro" id="IPR009723">
    <property type="entry name" value="Pop1_N"/>
</dbReference>
<dbReference type="InterPro" id="IPR055079">
    <property type="entry name" value="POP1_C"/>
</dbReference>
<dbReference type="GO" id="GO:0005655">
    <property type="term" value="C:nucleolar ribonuclease P complex"/>
    <property type="evidence" value="ECO:0007669"/>
    <property type="project" value="InterPro"/>
</dbReference>
<dbReference type="SUPFAM" id="SSF103025">
    <property type="entry name" value="Folate-binding domain"/>
    <property type="match status" value="1"/>
</dbReference>
<evidence type="ECO:0000259" key="6">
    <source>
        <dbReference type="Pfam" id="PF22770"/>
    </source>
</evidence>
<dbReference type="Pfam" id="PF06978">
    <property type="entry name" value="POP1_N"/>
    <property type="match status" value="2"/>
</dbReference>
<dbReference type="PANTHER" id="PTHR22731">
    <property type="entry name" value="RIBONUCLEASES P/MRP PROTEIN SUBUNIT POP1"/>
    <property type="match status" value="1"/>
</dbReference>
<evidence type="ECO:0000256" key="3">
    <source>
        <dbReference type="ARBA" id="ARBA00023242"/>
    </source>
</evidence>
<evidence type="ECO:0000259" key="5">
    <source>
        <dbReference type="Pfam" id="PF08170"/>
    </source>
</evidence>
<keyword evidence="8" id="KW-1185">Reference proteome</keyword>
<evidence type="ECO:0000313" key="7">
    <source>
        <dbReference type="EMBL" id="CAG9862088.1"/>
    </source>
</evidence>
<dbReference type="Pfam" id="PF08170">
    <property type="entry name" value="POPLD"/>
    <property type="match status" value="1"/>
</dbReference>
<dbReference type="InterPro" id="IPR012590">
    <property type="entry name" value="POPLD_dom"/>
</dbReference>
<sequence>MVKILKKYSKMEVENADLPQHIAINSFATARAREIQVMNKALATSTTVKLAFQKLPMHMRRRAMSHNVKRLPRRVREIHLNQQMKSGIPPKHKRPSRKYRRRPYNLINEYTRRQRRVGWLNTHIWHAKRFHMTEKWGYRIPYSPCDKAFRACYRATKQHCLVQDISYNNCLEIEGDFDYIVENLNRMTDPRTGLSISAKCYTGGLREGNAILFRPDNRKVIGSVSFYWRPKSNDSNTRNICFWCHPAFYDELLNIFIKCCELQPCTSANDTGDVDKYANSQITLKILKWELCRFRLTGPLSNAILHDAFKLPDNSPMQPEWLRTHLNNPLSATSREFWESTECISSPSEVTPHIILPLIIADPRYYFTKKRGKVLPVLTEDTMNSSMSTNFSESPIWEETVRQAVRESKISNAKLDELRQQLLVPGTILDMVPANIPVLLIQVPGKKTREYTGYGSGWDIVFPSAWAQPIWLSLVMRGGRSGGLRQHEHLLFELDSHRFLYPDSSSGEQEERDASLKLKERYFKLPPNKRTNFAKFKISSPFDWNWKLLLSEWSVTKNPIEDFFVLRDKTALRDLQVMLSRRDRNDRLLESLEDNCLIPVKVTLMKKGCCQRFSIICVPRREDFKAEPCEPNCNDPNESARKLMRKEHKVLLARLKRKRKKGRRKGEVIPIDKEALKSYTSAMRKLWLPEASRIRSSCSREVMGFVKYGDFSLLEAKSKALGYITANSLSVLLNTGKNKVLVRNTNSKQYRLGTLEILNE</sequence>
<evidence type="ECO:0000256" key="2">
    <source>
        <dbReference type="ARBA" id="ARBA00022694"/>
    </source>
</evidence>
<organism evidence="7 8">
    <name type="scientific">Phyllotreta striolata</name>
    <name type="common">Striped flea beetle</name>
    <name type="synonym">Crioceris striolata</name>
    <dbReference type="NCBI Taxonomy" id="444603"/>
    <lineage>
        <taxon>Eukaryota</taxon>
        <taxon>Metazoa</taxon>
        <taxon>Ecdysozoa</taxon>
        <taxon>Arthropoda</taxon>
        <taxon>Hexapoda</taxon>
        <taxon>Insecta</taxon>
        <taxon>Pterygota</taxon>
        <taxon>Neoptera</taxon>
        <taxon>Endopterygota</taxon>
        <taxon>Coleoptera</taxon>
        <taxon>Polyphaga</taxon>
        <taxon>Cucujiformia</taxon>
        <taxon>Chrysomeloidea</taxon>
        <taxon>Chrysomelidae</taxon>
        <taxon>Galerucinae</taxon>
        <taxon>Alticini</taxon>
        <taxon>Phyllotreta</taxon>
    </lineage>
</organism>
<gene>
    <name evidence="7" type="ORF">PHYEVI_LOCUS8411</name>
</gene>
<feature type="domain" description="POP1 C-terminal" evidence="6">
    <location>
        <begin position="596"/>
        <end position="758"/>
    </location>
</feature>
<keyword evidence="3" id="KW-0539">Nucleus</keyword>
<dbReference type="PANTHER" id="PTHR22731:SF3">
    <property type="entry name" value="RIBONUCLEASES P_MRP PROTEIN SUBUNIT POP1"/>
    <property type="match status" value="1"/>
</dbReference>
<keyword evidence="2" id="KW-0819">tRNA processing</keyword>